<dbReference type="Gene3D" id="3.40.50.2300">
    <property type="match status" value="1"/>
</dbReference>
<dbReference type="PANTHER" id="PTHR37299:SF1">
    <property type="entry name" value="STAGE 0 SPORULATION PROTEIN A HOMOLOG"/>
    <property type="match status" value="1"/>
</dbReference>
<dbReference type="RefSeq" id="WP_117297585.1">
    <property type="nucleotide sequence ID" value="NZ_QVQT02000001.1"/>
</dbReference>
<dbReference type="InterPro" id="IPR046947">
    <property type="entry name" value="LytR-like"/>
</dbReference>
<evidence type="ECO:0000313" key="4">
    <source>
        <dbReference type="EMBL" id="RFU18293.1"/>
    </source>
</evidence>
<dbReference type="SMART" id="SM00850">
    <property type="entry name" value="LytTR"/>
    <property type="match status" value="1"/>
</dbReference>
<comment type="caution">
    <text evidence="4">The sequence shown here is derived from an EMBL/GenBank/DDBJ whole genome shotgun (WGS) entry which is preliminary data.</text>
</comment>
<evidence type="ECO:0000259" key="3">
    <source>
        <dbReference type="PROSITE" id="PS50930"/>
    </source>
</evidence>
<dbReference type="Pfam" id="PF04397">
    <property type="entry name" value="LytTR"/>
    <property type="match status" value="1"/>
</dbReference>
<gene>
    <name evidence="4" type="ORF">D0Y96_01585</name>
</gene>
<feature type="domain" description="Response regulatory" evidence="2">
    <location>
        <begin position="6"/>
        <end position="122"/>
    </location>
</feature>
<dbReference type="SUPFAM" id="SSF52172">
    <property type="entry name" value="CheY-like"/>
    <property type="match status" value="1"/>
</dbReference>
<keyword evidence="1" id="KW-0597">Phosphoprotein</keyword>
<proteinExistence type="predicted"/>
<dbReference type="OrthoDB" id="9809318at2"/>
<protein>
    <submittedName>
        <fullName evidence="4">DNA-binding response regulator</fullName>
    </submittedName>
</protein>
<evidence type="ECO:0000313" key="5">
    <source>
        <dbReference type="Proteomes" id="UP000264702"/>
    </source>
</evidence>
<dbReference type="Pfam" id="PF00072">
    <property type="entry name" value="Response_reg"/>
    <property type="match status" value="1"/>
</dbReference>
<keyword evidence="5" id="KW-1185">Reference proteome</keyword>
<dbReference type="EMBL" id="QVQT01000001">
    <property type="protein sequence ID" value="RFU18293.1"/>
    <property type="molecule type" value="Genomic_DNA"/>
</dbReference>
<dbReference type="GO" id="GO:0003677">
    <property type="term" value="F:DNA binding"/>
    <property type="evidence" value="ECO:0007669"/>
    <property type="project" value="UniProtKB-KW"/>
</dbReference>
<evidence type="ECO:0000259" key="2">
    <source>
        <dbReference type="PROSITE" id="PS50110"/>
    </source>
</evidence>
<evidence type="ECO:0000256" key="1">
    <source>
        <dbReference type="PROSITE-ProRule" id="PRU00169"/>
    </source>
</evidence>
<dbReference type="PANTHER" id="PTHR37299">
    <property type="entry name" value="TRANSCRIPTIONAL REGULATOR-RELATED"/>
    <property type="match status" value="1"/>
</dbReference>
<dbReference type="Proteomes" id="UP000264702">
    <property type="component" value="Unassembled WGS sequence"/>
</dbReference>
<feature type="modified residue" description="4-aspartylphosphate" evidence="1">
    <location>
        <position position="57"/>
    </location>
</feature>
<name>A0A372IV47_9BACT</name>
<organism evidence="4 5">
    <name type="scientific">Paracidobacterium acidisoli</name>
    <dbReference type="NCBI Taxonomy" id="2303751"/>
    <lineage>
        <taxon>Bacteria</taxon>
        <taxon>Pseudomonadati</taxon>
        <taxon>Acidobacteriota</taxon>
        <taxon>Terriglobia</taxon>
        <taxon>Terriglobales</taxon>
        <taxon>Acidobacteriaceae</taxon>
        <taxon>Paracidobacterium</taxon>
    </lineage>
</organism>
<feature type="domain" description="HTH LytTR-type" evidence="3">
    <location>
        <begin position="148"/>
        <end position="253"/>
    </location>
</feature>
<sequence>MNMAVRTVIADDELLARQKLRQLLAGEADIKIVGEGATALGTLDLVRQTKPDLLFLDIQMPDMDGFEIVSAIGADPSLQAPRIVFTTAYDQYALRAFEINAVDYLLKPFTRERLAHAIGRVRDYIARFRSDTEDRKLTAEEKAYTSRIVFKSKGRILFLAVSDIRWIGAEENYVRICIERESHLLRETMARFETRLNPESFIRVHRSAIVNLEYVKEIRTDPQQGESFVLMKDGQKVPVSRGYRARIARLLARQGAGPRPTDRRTIEAQC</sequence>
<dbReference type="InterPro" id="IPR007492">
    <property type="entry name" value="LytTR_DNA-bd_dom"/>
</dbReference>
<accession>A0A372IV47</accession>
<dbReference type="SMART" id="SM00448">
    <property type="entry name" value="REC"/>
    <property type="match status" value="1"/>
</dbReference>
<reference evidence="4 5" key="1">
    <citation type="submission" date="2018-08" db="EMBL/GenBank/DDBJ databases">
        <title>Acidipila sp. 4G-K13, an acidobacterium isolated from forest soil.</title>
        <authorList>
            <person name="Gao Z.-H."/>
            <person name="Qiu L.-H."/>
        </authorList>
    </citation>
    <scope>NUCLEOTIDE SEQUENCE [LARGE SCALE GENOMIC DNA]</scope>
    <source>
        <strain evidence="4 5">4G-K13</strain>
    </source>
</reference>
<dbReference type="GO" id="GO:0000156">
    <property type="term" value="F:phosphorelay response regulator activity"/>
    <property type="evidence" value="ECO:0007669"/>
    <property type="project" value="InterPro"/>
</dbReference>
<dbReference type="Gene3D" id="2.40.50.1020">
    <property type="entry name" value="LytTr DNA-binding domain"/>
    <property type="match status" value="1"/>
</dbReference>
<keyword evidence="4" id="KW-0238">DNA-binding</keyword>
<dbReference type="InterPro" id="IPR011006">
    <property type="entry name" value="CheY-like_superfamily"/>
</dbReference>
<dbReference type="InterPro" id="IPR001789">
    <property type="entry name" value="Sig_transdc_resp-reg_receiver"/>
</dbReference>
<dbReference type="PROSITE" id="PS50930">
    <property type="entry name" value="HTH_LYTTR"/>
    <property type="match status" value="1"/>
</dbReference>
<dbReference type="AlphaFoldDB" id="A0A372IV47"/>
<dbReference type="PROSITE" id="PS50110">
    <property type="entry name" value="RESPONSE_REGULATORY"/>
    <property type="match status" value="1"/>
</dbReference>